<dbReference type="Pfam" id="PF00512">
    <property type="entry name" value="HisKA"/>
    <property type="match status" value="1"/>
</dbReference>
<dbReference type="SUPFAM" id="SSF158472">
    <property type="entry name" value="HAMP domain-like"/>
    <property type="match status" value="1"/>
</dbReference>
<comment type="caution">
    <text evidence="17">The sequence shown here is derived from an EMBL/GenBank/DDBJ whole genome shotgun (WGS) entry which is preliminary data.</text>
</comment>
<evidence type="ECO:0000256" key="3">
    <source>
        <dbReference type="ARBA" id="ARBA00012438"/>
    </source>
</evidence>
<dbReference type="InterPro" id="IPR041124">
    <property type="entry name" value="AbfS_sensor"/>
</dbReference>
<evidence type="ECO:0000256" key="4">
    <source>
        <dbReference type="ARBA" id="ARBA00022475"/>
    </source>
</evidence>
<dbReference type="RefSeq" id="WP_290262528.1">
    <property type="nucleotide sequence ID" value="NZ_JAUFQG010000004.1"/>
</dbReference>
<dbReference type="CDD" id="cd06225">
    <property type="entry name" value="HAMP"/>
    <property type="match status" value="1"/>
</dbReference>
<evidence type="ECO:0000256" key="12">
    <source>
        <dbReference type="ARBA" id="ARBA00023012"/>
    </source>
</evidence>
<evidence type="ECO:0000256" key="8">
    <source>
        <dbReference type="ARBA" id="ARBA00022741"/>
    </source>
</evidence>
<accession>A0ABV8VAA8</accession>
<dbReference type="Pfam" id="PF02518">
    <property type="entry name" value="HATPase_c"/>
    <property type="match status" value="1"/>
</dbReference>
<keyword evidence="7 14" id="KW-0812">Transmembrane</keyword>
<dbReference type="PROSITE" id="PS50885">
    <property type="entry name" value="HAMP"/>
    <property type="match status" value="1"/>
</dbReference>
<dbReference type="EMBL" id="JBHSCX010000021">
    <property type="protein sequence ID" value="MFC4364185.1"/>
    <property type="molecule type" value="Genomic_DNA"/>
</dbReference>
<keyword evidence="4" id="KW-1003">Cell membrane</keyword>
<dbReference type="Gene3D" id="1.10.8.500">
    <property type="entry name" value="HAMP domain in histidine kinase"/>
    <property type="match status" value="1"/>
</dbReference>
<evidence type="ECO:0000259" key="16">
    <source>
        <dbReference type="PROSITE" id="PS50885"/>
    </source>
</evidence>
<dbReference type="Proteomes" id="UP001595840">
    <property type="component" value="Unassembled WGS sequence"/>
</dbReference>
<name>A0ABV8VAA8_9GAMM</name>
<dbReference type="SMART" id="SM00387">
    <property type="entry name" value="HATPase_c"/>
    <property type="match status" value="1"/>
</dbReference>
<dbReference type="GO" id="GO:0005524">
    <property type="term" value="F:ATP binding"/>
    <property type="evidence" value="ECO:0007669"/>
    <property type="project" value="UniProtKB-KW"/>
</dbReference>
<feature type="transmembrane region" description="Helical" evidence="14">
    <location>
        <begin position="156"/>
        <end position="180"/>
    </location>
</feature>
<dbReference type="Gene3D" id="3.30.565.10">
    <property type="entry name" value="Histidine kinase-like ATPase, C-terminal domain"/>
    <property type="match status" value="1"/>
</dbReference>
<keyword evidence="12" id="KW-0902">Two-component regulatory system</keyword>
<evidence type="ECO:0000256" key="14">
    <source>
        <dbReference type="SAM" id="Phobius"/>
    </source>
</evidence>
<dbReference type="SMART" id="SM00304">
    <property type="entry name" value="HAMP"/>
    <property type="match status" value="1"/>
</dbReference>
<dbReference type="SUPFAM" id="SSF55874">
    <property type="entry name" value="ATPase domain of HSP90 chaperone/DNA topoisomerase II/histidine kinase"/>
    <property type="match status" value="1"/>
</dbReference>
<evidence type="ECO:0000256" key="6">
    <source>
        <dbReference type="ARBA" id="ARBA00022679"/>
    </source>
</evidence>
<organism evidence="17 18">
    <name type="scientific">Simiduia curdlanivorans</name>
    <dbReference type="NCBI Taxonomy" id="1492769"/>
    <lineage>
        <taxon>Bacteria</taxon>
        <taxon>Pseudomonadati</taxon>
        <taxon>Pseudomonadota</taxon>
        <taxon>Gammaproteobacteria</taxon>
        <taxon>Cellvibrionales</taxon>
        <taxon>Cellvibrionaceae</taxon>
        <taxon>Simiduia</taxon>
    </lineage>
</organism>
<evidence type="ECO:0000256" key="1">
    <source>
        <dbReference type="ARBA" id="ARBA00000085"/>
    </source>
</evidence>
<keyword evidence="5" id="KW-0597">Phosphoprotein</keyword>
<comment type="catalytic activity">
    <reaction evidence="1">
        <text>ATP + protein L-histidine = ADP + protein N-phospho-L-histidine.</text>
        <dbReference type="EC" id="2.7.13.3"/>
    </reaction>
</comment>
<protein>
    <recommendedName>
        <fullName evidence="3">histidine kinase</fullName>
        <ecNumber evidence="3">2.7.13.3</ecNumber>
    </recommendedName>
</protein>
<evidence type="ECO:0000259" key="15">
    <source>
        <dbReference type="PROSITE" id="PS50109"/>
    </source>
</evidence>
<dbReference type="Gene3D" id="1.10.287.130">
    <property type="match status" value="1"/>
</dbReference>
<keyword evidence="11 14" id="KW-1133">Transmembrane helix</keyword>
<feature type="transmembrane region" description="Helical" evidence="14">
    <location>
        <begin position="6"/>
        <end position="27"/>
    </location>
</feature>
<dbReference type="InterPro" id="IPR003661">
    <property type="entry name" value="HisK_dim/P_dom"/>
</dbReference>
<sequence length="459" mass="51867">MIKLFWRAFLGFWLATTLIVVGTALVIHEMEPNGFPRPPKSRIFNQDPQAMRLLQIATRDAVNSTQPEFTQQLKSMPFWMQRSIFAVNAQGQELLGRTPPKAVSTLVEKLDQRRPFKRLERDHRHYFGRLIQLQDGSTIRLVVLSSDEKKNIFLQLFLMNFWPILLIAILISGTLCFFLARNLSRPIEALKTATQKIAAGELNYRVGPIMGNRKDELGSLAADFDQMSERLESAMNAQQRLIKDVSHELRSPLMRLQFALGLAQQKTGGEASEDITKARLAADYLNNIISDILSIPINTQEPWPLEDSIDLEALLKNILEELQPAFGKKQVQLQFNSQPQEPMLVATRGNILLGVLDNILSNALRHAPEQSGIQVDLRQTDHDWVIDVRDQGLGVSSAQLEEIFAPFYRTDEARDRMRGGVGLGLSIAKRTIALHKGSIRALHNQPTGLHIEIKLPILR</sequence>
<dbReference type="PANTHER" id="PTHR45528">
    <property type="entry name" value="SENSOR HISTIDINE KINASE CPXA"/>
    <property type="match status" value="1"/>
</dbReference>
<dbReference type="InterPro" id="IPR003594">
    <property type="entry name" value="HATPase_dom"/>
</dbReference>
<feature type="domain" description="Histidine kinase" evidence="15">
    <location>
        <begin position="244"/>
        <end position="459"/>
    </location>
</feature>
<dbReference type="InterPro" id="IPR036097">
    <property type="entry name" value="HisK_dim/P_sf"/>
</dbReference>
<evidence type="ECO:0000256" key="10">
    <source>
        <dbReference type="ARBA" id="ARBA00022840"/>
    </source>
</evidence>
<dbReference type="PROSITE" id="PS50109">
    <property type="entry name" value="HIS_KIN"/>
    <property type="match status" value="1"/>
</dbReference>
<evidence type="ECO:0000256" key="7">
    <source>
        <dbReference type="ARBA" id="ARBA00022692"/>
    </source>
</evidence>
<dbReference type="InterPro" id="IPR004358">
    <property type="entry name" value="Sig_transdc_His_kin-like_C"/>
</dbReference>
<dbReference type="InterPro" id="IPR036890">
    <property type="entry name" value="HATPase_C_sf"/>
</dbReference>
<dbReference type="SMART" id="SM00388">
    <property type="entry name" value="HisKA"/>
    <property type="match status" value="1"/>
</dbReference>
<proteinExistence type="predicted"/>
<comment type="subcellular location">
    <subcellularLocation>
        <location evidence="2">Cell membrane</location>
        <topology evidence="2">Multi-pass membrane protein</topology>
    </subcellularLocation>
</comment>
<keyword evidence="6" id="KW-0808">Transferase</keyword>
<evidence type="ECO:0000313" key="18">
    <source>
        <dbReference type="Proteomes" id="UP001595840"/>
    </source>
</evidence>
<dbReference type="Gene3D" id="3.30.450.160">
    <property type="match status" value="1"/>
</dbReference>
<evidence type="ECO:0000256" key="5">
    <source>
        <dbReference type="ARBA" id="ARBA00022553"/>
    </source>
</evidence>
<dbReference type="Pfam" id="PF18225">
    <property type="entry name" value="AbfS_sensor"/>
    <property type="match status" value="1"/>
</dbReference>
<gene>
    <name evidence="17" type="ORF">ACFOX3_17875</name>
</gene>
<dbReference type="Pfam" id="PF00672">
    <property type="entry name" value="HAMP"/>
    <property type="match status" value="1"/>
</dbReference>
<dbReference type="PANTHER" id="PTHR45528:SF1">
    <property type="entry name" value="SENSOR HISTIDINE KINASE CPXA"/>
    <property type="match status" value="1"/>
</dbReference>
<dbReference type="InterPro" id="IPR005467">
    <property type="entry name" value="His_kinase_dom"/>
</dbReference>
<feature type="domain" description="HAMP" evidence="16">
    <location>
        <begin position="181"/>
        <end position="236"/>
    </location>
</feature>
<evidence type="ECO:0000256" key="11">
    <source>
        <dbReference type="ARBA" id="ARBA00022989"/>
    </source>
</evidence>
<dbReference type="PRINTS" id="PR00344">
    <property type="entry name" value="BCTRLSENSOR"/>
</dbReference>
<dbReference type="InterPro" id="IPR050398">
    <property type="entry name" value="HssS/ArlS-like"/>
</dbReference>
<evidence type="ECO:0000313" key="17">
    <source>
        <dbReference type="EMBL" id="MFC4364185.1"/>
    </source>
</evidence>
<keyword evidence="8" id="KW-0547">Nucleotide-binding</keyword>
<dbReference type="InterPro" id="IPR003660">
    <property type="entry name" value="HAMP_dom"/>
</dbReference>
<keyword evidence="18" id="KW-1185">Reference proteome</keyword>
<keyword evidence="10 17" id="KW-0067">ATP-binding</keyword>
<dbReference type="SUPFAM" id="SSF47384">
    <property type="entry name" value="Homodimeric domain of signal transducing histidine kinase"/>
    <property type="match status" value="1"/>
</dbReference>
<keyword evidence="9" id="KW-0418">Kinase</keyword>
<dbReference type="EC" id="2.7.13.3" evidence="3"/>
<evidence type="ECO:0000256" key="2">
    <source>
        <dbReference type="ARBA" id="ARBA00004651"/>
    </source>
</evidence>
<evidence type="ECO:0000256" key="13">
    <source>
        <dbReference type="ARBA" id="ARBA00023136"/>
    </source>
</evidence>
<keyword evidence="13 14" id="KW-0472">Membrane</keyword>
<dbReference type="CDD" id="cd00082">
    <property type="entry name" value="HisKA"/>
    <property type="match status" value="1"/>
</dbReference>
<evidence type="ECO:0000256" key="9">
    <source>
        <dbReference type="ARBA" id="ARBA00022777"/>
    </source>
</evidence>
<reference evidence="18" key="1">
    <citation type="journal article" date="2019" name="Int. J. Syst. Evol. Microbiol.">
        <title>The Global Catalogue of Microorganisms (GCM) 10K type strain sequencing project: providing services to taxonomists for standard genome sequencing and annotation.</title>
        <authorList>
            <consortium name="The Broad Institute Genomics Platform"/>
            <consortium name="The Broad Institute Genome Sequencing Center for Infectious Disease"/>
            <person name="Wu L."/>
            <person name="Ma J."/>
        </authorList>
    </citation>
    <scope>NUCLEOTIDE SEQUENCE [LARGE SCALE GENOMIC DNA]</scope>
    <source>
        <strain evidence="18">CECT 8570</strain>
    </source>
</reference>